<gene>
    <name evidence="1" type="ordered locus">AM1_6243</name>
</gene>
<dbReference type="AlphaFoldDB" id="B0C658"/>
<dbReference type="RefSeq" id="WP_012166360.1">
    <property type="nucleotide sequence ID" value="NC_009925.1"/>
</dbReference>
<dbReference type="HOGENOM" id="CLU_2629944_0_0_3"/>
<accession>B0C658</accession>
<reference evidence="1 2" key="1">
    <citation type="journal article" date="2008" name="Proc. Natl. Acad. Sci. U.S.A.">
        <title>Niche adaptation and genome expansion in the chlorophyll d-producing cyanobacterium Acaryochloris marina.</title>
        <authorList>
            <person name="Swingley W.D."/>
            <person name="Chen M."/>
            <person name="Cheung P.C."/>
            <person name="Conrad A.L."/>
            <person name="Dejesa L.C."/>
            <person name="Hao J."/>
            <person name="Honchak B.M."/>
            <person name="Karbach L.E."/>
            <person name="Kurdoglu A."/>
            <person name="Lahiri S."/>
            <person name="Mastrian S.D."/>
            <person name="Miyashita H."/>
            <person name="Page L."/>
            <person name="Ramakrishna P."/>
            <person name="Satoh S."/>
            <person name="Sattley W.M."/>
            <person name="Shimada Y."/>
            <person name="Taylor H.L."/>
            <person name="Tomo T."/>
            <person name="Tsuchiya T."/>
            <person name="Wang Z.T."/>
            <person name="Raymond J."/>
            <person name="Mimuro M."/>
            <person name="Blankenship R.E."/>
            <person name="Touchman J.W."/>
        </authorList>
    </citation>
    <scope>NUCLEOTIDE SEQUENCE [LARGE SCALE GENOMIC DNA]</scope>
    <source>
        <strain evidence="2">MBIC 11017</strain>
    </source>
</reference>
<dbReference type="EMBL" id="CP000828">
    <property type="protein sequence ID" value="ABW31175.1"/>
    <property type="molecule type" value="Genomic_DNA"/>
</dbReference>
<dbReference type="Proteomes" id="UP000000268">
    <property type="component" value="Chromosome"/>
</dbReference>
<evidence type="ECO:0000313" key="2">
    <source>
        <dbReference type="Proteomes" id="UP000000268"/>
    </source>
</evidence>
<keyword evidence="2" id="KW-1185">Reference proteome</keyword>
<dbReference type="KEGG" id="amr:AM1_6243"/>
<name>B0C658_ACAM1</name>
<sequence>MIKARLSMFYRENGESVLAKGDYEVHCAARRVFRSNLKMTTEDTKNTQSNISVPQKTKLEGKEYQDFIGIMDLLCTR</sequence>
<evidence type="ECO:0000313" key="1">
    <source>
        <dbReference type="EMBL" id="ABW31175.1"/>
    </source>
</evidence>
<organism evidence="1 2">
    <name type="scientific">Acaryochloris marina (strain MBIC 11017)</name>
    <dbReference type="NCBI Taxonomy" id="329726"/>
    <lineage>
        <taxon>Bacteria</taxon>
        <taxon>Bacillati</taxon>
        <taxon>Cyanobacteriota</taxon>
        <taxon>Cyanophyceae</taxon>
        <taxon>Acaryochloridales</taxon>
        <taxon>Acaryochloridaceae</taxon>
        <taxon>Acaryochloris</taxon>
    </lineage>
</organism>
<proteinExistence type="predicted"/>
<protein>
    <submittedName>
        <fullName evidence="1">Uncharacterized protein</fullName>
    </submittedName>
</protein>